<evidence type="ECO:0000256" key="5">
    <source>
        <dbReference type="ARBA" id="ARBA00022801"/>
    </source>
</evidence>
<comment type="function">
    <text evidence="7">Single strand-specific metallo-endoribonuclease involved in late-stage 70S ribosome quality control and in maturation of the 3' terminus of the 16S rRNA.</text>
</comment>
<dbReference type="InterPro" id="IPR020549">
    <property type="entry name" value="YbeY_CS"/>
</dbReference>
<evidence type="ECO:0000256" key="4">
    <source>
        <dbReference type="ARBA" id="ARBA00022759"/>
    </source>
</evidence>
<evidence type="ECO:0000313" key="9">
    <source>
        <dbReference type="Proteomes" id="UP001548590"/>
    </source>
</evidence>
<dbReference type="PROSITE" id="PS01306">
    <property type="entry name" value="UPF0054"/>
    <property type="match status" value="1"/>
</dbReference>
<evidence type="ECO:0000313" key="8">
    <source>
        <dbReference type="EMBL" id="MET1489235.1"/>
    </source>
</evidence>
<keyword evidence="6 7" id="KW-0862">Zinc</keyword>
<dbReference type="EC" id="3.1.-.-" evidence="7"/>
<feature type="binding site" evidence="7">
    <location>
        <position position="110"/>
    </location>
    <ligand>
        <name>Zn(2+)</name>
        <dbReference type="ChEBI" id="CHEBI:29105"/>
        <note>catalytic</note>
    </ligand>
</feature>
<dbReference type="EMBL" id="JBEWLZ010000002">
    <property type="protein sequence ID" value="MET1489235.1"/>
    <property type="molecule type" value="Genomic_DNA"/>
</dbReference>
<evidence type="ECO:0000256" key="3">
    <source>
        <dbReference type="ARBA" id="ARBA00022723"/>
    </source>
</evidence>
<protein>
    <recommendedName>
        <fullName evidence="7">Endoribonuclease YbeY</fullName>
        <ecNumber evidence="7">3.1.-.-</ecNumber>
    </recommendedName>
</protein>
<dbReference type="InterPro" id="IPR002036">
    <property type="entry name" value="YbeY"/>
</dbReference>
<reference evidence="8 9" key="1">
    <citation type="submission" date="2024-07" db="EMBL/GenBank/DDBJ databases">
        <title>Uliginosibacterium paludis KCTC:42655.</title>
        <authorList>
            <person name="Kim M.K."/>
        </authorList>
    </citation>
    <scope>NUCLEOTIDE SEQUENCE [LARGE SCALE GENOMIC DNA]</scope>
    <source>
        <strain evidence="8 9">KCTC 42655</strain>
    </source>
</reference>
<proteinExistence type="inferred from homology"/>
<keyword evidence="4 7" id="KW-0255">Endonuclease</keyword>
<evidence type="ECO:0000256" key="7">
    <source>
        <dbReference type="HAMAP-Rule" id="MF_00009"/>
    </source>
</evidence>
<gene>
    <name evidence="7 8" type="primary">ybeY</name>
    <name evidence="8" type="ORF">ABVT11_05320</name>
</gene>
<dbReference type="NCBIfam" id="TIGR00043">
    <property type="entry name" value="rRNA maturation RNase YbeY"/>
    <property type="match status" value="1"/>
</dbReference>
<evidence type="ECO:0000256" key="2">
    <source>
        <dbReference type="ARBA" id="ARBA00022722"/>
    </source>
</evidence>
<organism evidence="8 9">
    <name type="scientific">Uliginosibacterium paludis</name>
    <dbReference type="NCBI Taxonomy" id="1615952"/>
    <lineage>
        <taxon>Bacteria</taxon>
        <taxon>Pseudomonadati</taxon>
        <taxon>Pseudomonadota</taxon>
        <taxon>Betaproteobacteria</taxon>
        <taxon>Rhodocyclales</taxon>
        <taxon>Zoogloeaceae</taxon>
        <taxon>Uliginosibacterium</taxon>
    </lineage>
</organism>
<name>A0ABV2CMU3_9RHOO</name>
<dbReference type="SUPFAM" id="SSF55486">
    <property type="entry name" value="Metalloproteases ('zincins'), catalytic domain"/>
    <property type="match status" value="1"/>
</dbReference>
<comment type="similarity">
    <text evidence="1 7">Belongs to the endoribonuclease YbeY family.</text>
</comment>
<dbReference type="HAMAP" id="MF_00009">
    <property type="entry name" value="Endoribonucl_YbeY"/>
    <property type="match status" value="1"/>
</dbReference>
<dbReference type="Pfam" id="PF02130">
    <property type="entry name" value="YbeY"/>
    <property type="match status" value="1"/>
</dbReference>
<keyword evidence="7" id="KW-0963">Cytoplasm</keyword>
<feature type="binding site" evidence="7">
    <location>
        <position position="114"/>
    </location>
    <ligand>
        <name>Zn(2+)</name>
        <dbReference type="ChEBI" id="CHEBI:29105"/>
        <note>catalytic</note>
    </ligand>
</feature>
<keyword evidence="5 7" id="KW-0378">Hydrolase</keyword>
<dbReference type="InterPro" id="IPR023091">
    <property type="entry name" value="MetalPrtase_cat_dom_sf_prd"/>
</dbReference>
<dbReference type="RefSeq" id="WP_345924439.1">
    <property type="nucleotide sequence ID" value="NZ_JBDIVF010000001.1"/>
</dbReference>
<keyword evidence="7" id="KW-0690">Ribosome biogenesis</keyword>
<dbReference type="PANTHER" id="PTHR46986:SF1">
    <property type="entry name" value="ENDORIBONUCLEASE YBEY, CHLOROPLASTIC"/>
    <property type="match status" value="1"/>
</dbReference>
<keyword evidence="7" id="KW-0698">rRNA processing</keyword>
<keyword evidence="2 7" id="KW-0540">Nuclease</keyword>
<comment type="subcellular location">
    <subcellularLocation>
        <location evidence="7">Cytoplasm</location>
    </subcellularLocation>
</comment>
<feature type="binding site" evidence="7">
    <location>
        <position position="120"/>
    </location>
    <ligand>
        <name>Zn(2+)</name>
        <dbReference type="ChEBI" id="CHEBI:29105"/>
        <note>catalytic</note>
    </ligand>
</feature>
<evidence type="ECO:0000256" key="6">
    <source>
        <dbReference type="ARBA" id="ARBA00022833"/>
    </source>
</evidence>
<dbReference type="PANTHER" id="PTHR46986">
    <property type="entry name" value="ENDORIBONUCLEASE YBEY, CHLOROPLASTIC"/>
    <property type="match status" value="1"/>
</dbReference>
<comment type="cofactor">
    <cofactor evidence="7">
        <name>Zn(2+)</name>
        <dbReference type="ChEBI" id="CHEBI:29105"/>
    </cofactor>
    <text evidence="7">Binds 1 zinc ion.</text>
</comment>
<keyword evidence="3 7" id="KW-0479">Metal-binding</keyword>
<comment type="caution">
    <text evidence="8">The sequence shown here is derived from an EMBL/GenBank/DDBJ whole genome shotgun (WGS) entry which is preliminary data.</text>
</comment>
<evidence type="ECO:0000256" key="1">
    <source>
        <dbReference type="ARBA" id="ARBA00010875"/>
    </source>
</evidence>
<sequence>MSTPPRRLDLTVQFALEAEDLPERALIRRWIRAAEPGAAALAVRFVDRDEGRALNASYRGKDYATNVLSFPYEIDPVLQGDLVLCWPVVQEEALAQGKPVEAHCAHLVVHGVLHLQGWEHEEDDEAEEMEQEERTILAELGYPDPYADEKE</sequence>
<keyword evidence="9" id="KW-1185">Reference proteome</keyword>
<dbReference type="Gene3D" id="3.40.390.30">
    <property type="entry name" value="Metalloproteases ('zincins'), catalytic domain"/>
    <property type="match status" value="1"/>
</dbReference>
<dbReference type="Proteomes" id="UP001548590">
    <property type="component" value="Unassembled WGS sequence"/>
</dbReference>
<accession>A0ABV2CMU3</accession>